<evidence type="ECO:0000313" key="2">
    <source>
        <dbReference type="EMBL" id="ESK37828.1"/>
    </source>
</evidence>
<comment type="caution">
    <text evidence="2">The sequence shown here is derived from an EMBL/GenBank/DDBJ whole genome shotgun (WGS) entry which is preliminary data.</text>
</comment>
<keyword evidence="3" id="KW-1185">Reference proteome</keyword>
<dbReference type="InterPro" id="IPR033469">
    <property type="entry name" value="CYTH-like_dom_sf"/>
</dbReference>
<dbReference type="EMBL" id="AYER01000009">
    <property type="protein sequence ID" value="ESK37828.1"/>
    <property type="molecule type" value="Genomic_DNA"/>
</dbReference>
<dbReference type="HOGENOM" id="CLU_040400_3_1_6"/>
<protein>
    <recommendedName>
        <fullName evidence="1">CYTH domain-containing protein</fullName>
    </recommendedName>
</protein>
<dbReference type="GO" id="GO:0050355">
    <property type="term" value="F:inorganic triphosphate phosphatase activity"/>
    <property type="evidence" value="ECO:0007669"/>
    <property type="project" value="InterPro"/>
</dbReference>
<dbReference type="RefSeq" id="WP_023273874.1">
    <property type="nucleotide sequence ID" value="NZ_KI530735.1"/>
</dbReference>
<dbReference type="PROSITE" id="PS51707">
    <property type="entry name" value="CYTH"/>
    <property type="match status" value="1"/>
</dbReference>
<dbReference type="Proteomes" id="UP000023785">
    <property type="component" value="Unassembled WGS sequence"/>
</dbReference>
<evidence type="ECO:0000313" key="3">
    <source>
        <dbReference type="Proteomes" id="UP000023785"/>
    </source>
</evidence>
<sequence>MYEVELKLQIPQHKKLTVKKAIQMLSPEHTSLHAQYLDTENFLFAENFAALRLRKEDNDWVQTLKAGKNALARYENEINLGVSDTVPKVDLSLYKSDKTAQKILSTILKETKAQPLQVKFETIVERDFKLVQHENTEVEICLDIGTVGNSKDVTQEIYELEFELKKGKTDELIHLVQDWVKKYHIWLDVRSKAERGNLLARNMTTNIAKTFEVTALEKKASGKQALQNIIASYTQQLLPNIAVISDQIADAKHFFSTQLIIENICHTLDLLIEYIPNTISENKQILLDLNNQLIDFTVLHYLKHETLQSVEAYQFKNIDRVLDKYRLEFSKTVRSPAFTCLILELMKLGLPLEKTKQKDESPRFEKILTKRYKLLKQQLAQTVQPENEECKPDAQTLMLISQFQYCLNHSHKNLLPLQVDKDYFSEVYDLYKNHLLSKQVVLQHVKAIKTEQFFFLGWISGREDKILKRYYKLMNKLSIEE</sequence>
<dbReference type="STRING" id="1392540.P256_02264"/>
<dbReference type="PANTHER" id="PTHR39569:SF1">
    <property type="entry name" value="INORGANIC TRIPHOSPHATASE"/>
    <property type="match status" value="1"/>
</dbReference>
<organism evidence="2 3">
    <name type="scientific">Acinetobacter nectaris CIP 110549</name>
    <dbReference type="NCBI Taxonomy" id="1392540"/>
    <lineage>
        <taxon>Bacteria</taxon>
        <taxon>Pseudomonadati</taxon>
        <taxon>Pseudomonadota</taxon>
        <taxon>Gammaproteobacteria</taxon>
        <taxon>Moraxellales</taxon>
        <taxon>Moraxellaceae</taxon>
        <taxon>Acinetobacter</taxon>
    </lineage>
</organism>
<proteinExistence type="predicted"/>
<accession>V2T5W2</accession>
<name>V2T5W2_9GAMM</name>
<dbReference type="PANTHER" id="PTHR39569">
    <property type="entry name" value="INORGANIC TRIPHOSPHATASE"/>
    <property type="match status" value="1"/>
</dbReference>
<dbReference type="PATRIC" id="fig|1392540.3.peg.2185"/>
<dbReference type="Gene3D" id="2.40.320.10">
    <property type="entry name" value="Hypothetical Protein Pfu-838710-001"/>
    <property type="match status" value="1"/>
</dbReference>
<dbReference type="AlphaFoldDB" id="V2T5W2"/>
<dbReference type="InterPro" id="IPR039013">
    <property type="entry name" value="YgiF"/>
</dbReference>
<reference evidence="2 3" key="1">
    <citation type="submission" date="2013-10" db="EMBL/GenBank/DDBJ databases">
        <title>The Genome Sequence of Acinetobacter nectaris CIP 110549.</title>
        <authorList>
            <consortium name="The Broad Institute Genomics Platform"/>
            <consortium name="The Broad Institute Genome Sequencing Center for Infectious Disease"/>
            <person name="Cerqueira G."/>
            <person name="Feldgarden M."/>
            <person name="Courvalin P."/>
            <person name="Grillot-Courvalin C."/>
            <person name="Clermont D."/>
            <person name="Rocha E."/>
            <person name="Yoon E.-J."/>
            <person name="Nemec A."/>
            <person name="Young S.K."/>
            <person name="Zeng Q."/>
            <person name="Gargeya S."/>
            <person name="Fitzgerald M."/>
            <person name="Abouelleil A."/>
            <person name="Alvarado L."/>
            <person name="Berlin A.M."/>
            <person name="Chapman S.B."/>
            <person name="Gainer-Dewar J."/>
            <person name="Goldberg J."/>
            <person name="Gnerre S."/>
            <person name="Griggs A."/>
            <person name="Gujja S."/>
            <person name="Hansen M."/>
            <person name="Howarth C."/>
            <person name="Imamovic A."/>
            <person name="Ireland A."/>
            <person name="Larimer J."/>
            <person name="McCowan C."/>
            <person name="Murphy C."/>
            <person name="Pearson M."/>
            <person name="Poon T.W."/>
            <person name="Priest M."/>
            <person name="Roberts A."/>
            <person name="Saif S."/>
            <person name="Shea T."/>
            <person name="Sykes S."/>
            <person name="Wortman J."/>
            <person name="Nusbaum C."/>
            <person name="Birren B."/>
        </authorList>
    </citation>
    <scope>NUCLEOTIDE SEQUENCE [LARGE SCALE GENOMIC DNA]</scope>
    <source>
        <strain evidence="2 3">CIP 110549</strain>
    </source>
</reference>
<dbReference type="Pfam" id="PF01928">
    <property type="entry name" value="CYTH"/>
    <property type="match status" value="1"/>
</dbReference>
<dbReference type="SUPFAM" id="SSF55154">
    <property type="entry name" value="CYTH-like phosphatases"/>
    <property type="match status" value="1"/>
</dbReference>
<dbReference type="InterPro" id="IPR023577">
    <property type="entry name" value="CYTH_domain"/>
</dbReference>
<dbReference type="GO" id="GO:0046872">
    <property type="term" value="F:metal ion binding"/>
    <property type="evidence" value="ECO:0007669"/>
    <property type="project" value="TreeGrafter"/>
</dbReference>
<dbReference type="OrthoDB" id="3034217at2"/>
<dbReference type="eggNOG" id="COG3025">
    <property type="taxonomic scope" value="Bacteria"/>
</dbReference>
<feature type="domain" description="CYTH" evidence="1">
    <location>
        <begin position="1"/>
        <end position="203"/>
    </location>
</feature>
<evidence type="ECO:0000259" key="1">
    <source>
        <dbReference type="PROSITE" id="PS51707"/>
    </source>
</evidence>
<dbReference type="SMART" id="SM01118">
    <property type="entry name" value="CYTH"/>
    <property type="match status" value="1"/>
</dbReference>
<gene>
    <name evidence="2" type="ORF">P256_02264</name>
</gene>